<protein>
    <submittedName>
        <fullName evidence="2">Uncharacterized protein</fullName>
    </submittedName>
</protein>
<feature type="region of interest" description="Disordered" evidence="1">
    <location>
        <begin position="165"/>
        <end position="231"/>
    </location>
</feature>
<dbReference type="OrthoDB" id="2232221at2759"/>
<feature type="region of interest" description="Disordered" evidence="1">
    <location>
        <begin position="266"/>
        <end position="321"/>
    </location>
</feature>
<dbReference type="Proteomes" id="UP000242146">
    <property type="component" value="Unassembled WGS sequence"/>
</dbReference>
<sequence>MFRQKKDDACLFPALFFFPTFLLTINMASVDLAQPNGFDLSLPTDEPMALSREELISQATQRLRSKLLQDGLATIKDHLASMQQTMDELRLEIDTTASILTKFDPPDDRQLTALERRLQSHEQQFKQALHQAQQQPLPSTPSLPANAISTSTSFSSTLSRMSSIFSRSPTHDVNKKRHHSPSPTPPLTLPDHPHDDDDLNTTITSDNDNDATASVQAARDRRRRRRQRVQQLRREYQQRLRMYDPLWNSDDWQSAKSPSSSSSLLLAIQPPIHPPPSTLSSCSSSSPASSARTTERAAPHQPRAPLSRPARSQGSDASAQPDPMVAIQAPSQPHVRSWVLDQQQCQHQWAPDTSTFHHVMQCLNSAQSEVNNHDLHDLLLPAGRTLSRRSLHSHHEHPVFPRPLRRCPAHTSPWPATPTTSSFRSGPSSSTFPSQFYQLPFLVLLMKQGVEKVLQLVFFVVSKSLSWIKFLSVISISLLISLGRGPDQMLLSLNEWVENDDELYYS</sequence>
<reference evidence="2 3" key="1">
    <citation type="submission" date="2016-07" db="EMBL/GenBank/DDBJ databases">
        <title>Pervasive Adenine N6-methylation of Active Genes in Fungi.</title>
        <authorList>
            <consortium name="DOE Joint Genome Institute"/>
            <person name="Mondo S.J."/>
            <person name="Dannebaum R.O."/>
            <person name="Kuo R.C."/>
            <person name="Labutti K."/>
            <person name="Haridas S."/>
            <person name="Kuo A."/>
            <person name="Salamov A."/>
            <person name="Ahrendt S.R."/>
            <person name="Lipzen A."/>
            <person name="Sullivan W."/>
            <person name="Andreopoulos W.B."/>
            <person name="Clum A."/>
            <person name="Lindquist E."/>
            <person name="Daum C."/>
            <person name="Ramamoorthy G.K."/>
            <person name="Gryganskyi A."/>
            <person name="Culley D."/>
            <person name="Magnuson J.K."/>
            <person name="James T.Y."/>
            <person name="O'Malley M.A."/>
            <person name="Stajich J.E."/>
            <person name="Spatafora J.W."/>
            <person name="Visel A."/>
            <person name="Grigoriev I.V."/>
        </authorList>
    </citation>
    <scope>NUCLEOTIDE SEQUENCE [LARGE SCALE GENOMIC DNA]</scope>
    <source>
        <strain evidence="2 3">NRRL 3301</strain>
    </source>
</reference>
<evidence type="ECO:0000313" key="2">
    <source>
        <dbReference type="EMBL" id="ORX58959.1"/>
    </source>
</evidence>
<comment type="caution">
    <text evidence="2">The sequence shown here is derived from an EMBL/GenBank/DDBJ whole genome shotgun (WGS) entry which is preliminary data.</text>
</comment>
<feature type="compositionally biased region" description="Low complexity" evidence="1">
    <location>
        <begin position="125"/>
        <end position="151"/>
    </location>
</feature>
<accession>A0A1X2GQD0</accession>
<dbReference type="AlphaFoldDB" id="A0A1X2GQD0"/>
<organism evidence="2 3">
    <name type="scientific">Hesseltinella vesiculosa</name>
    <dbReference type="NCBI Taxonomy" id="101127"/>
    <lineage>
        <taxon>Eukaryota</taxon>
        <taxon>Fungi</taxon>
        <taxon>Fungi incertae sedis</taxon>
        <taxon>Mucoromycota</taxon>
        <taxon>Mucoromycotina</taxon>
        <taxon>Mucoromycetes</taxon>
        <taxon>Mucorales</taxon>
        <taxon>Cunninghamellaceae</taxon>
        <taxon>Hesseltinella</taxon>
    </lineage>
</organism>
<dbReference type="EMBL" id="MCGT01000006">
    <property type="protein sequence ID" value="ORX58959.1"/>
    <property type="molecule type" value="Genomic_DNA"/>
</dbReference>
<feature type="compositionally biased region" description="Polar residues" evidence="1">
    <location>
        <begin position="200"/>
        <end position="214"/>
    </location>
</feature>
<evidence type="ECO:0000313" key="3">
    <source>
        <dbReference type="Proteomes" id="UP000242146"/>
    </source>
</evidence>
<keyword evidence="3" id="KW-1185">Reference proteome</keyword>
<feature type="region of interest" description="Disordered" evidence="1">
    <location>
        <begin position="120"/>
        <end position="151"/>
    </location>
</feature>
<feature type="compositionally biased region" description="Low complexity" evidence="1">
    <location>
        <begin position="278"/>
        <end position="290"/>
    </location>
</feature>
<proteinExistence type="predicted"/>
<name>A0A1X2GQD0_9FUNG</name>
<evidence type="ECO:0000256" key="1">
    <source>
        <dbReference type="SAM" id="MobiDB-lite"/>
    </source>
</evidence>
<gene>
    <name evidence="2" type="ORF">DM01DRAFT_1405558</name>
</gene>